<keyword evidence="8" id="KW-1185">Reference proteome</keyword>
<comment type="similarity">
    <text evidence="1">Belongs to the 'phage' integrase family.</text>
</comment>
<sequence>MPLTDTAIRNAKPLDKPYKLSDAQGLYLLIKPNGSKLWHLKYRFGGKEKKLAFGAYPTVSLASARKLREEARTILSSGDDPSVKKQQDKQAGKNGNTFEEIARKWVAGNIRWTEAHGAKALRSLELHVFPLIGKFPVTDLKTADLLIPLRVAERKGNLETAARIQQRTTAIMRYAVQEGLIASNPANDLAGAIAPLQKNHYPALPLEKLPEMLERIEGYSGRLLTCLAVQLNLLIFIRSSELRFARWTEIDLDGVMWTIPAQREPIPGVRYSERGAKMKTPHLVPLSTQAVTLLKQLKLLSGSSELLFPGDHDPRKPISENTINKALRSMGYDTQVDICGHGFRTMACSALIESGRWSKDAVERQMSHQERNHVRAAYIHKAEHLDERTQMMQWWSDYLDACRQKFIPAYRFERHIQVA</sequence>
<feature type="compositionally biased region" description="Basic and acidic residues" evidence="5">
    <location>
        <begin position="81"/>
        <end position="91"/>
    </location>
</feature>
<dbReference type="Pfam" id="PF13356">
    <property type="entry name" value="Arm-DNA-bind_3"/>
    <property type="match status" value="1"/>
</dbReference>
<feature type="domain" description="Tyr recombinase" evidence="6">
    <location>
        <begin position="199"/>
        <end position="392"/>
    </location>
</feature>
<dbReference type="Gene3D" id="1.10.150.130">
    <property type="match status" value="1"/>
</dbReference>
<evidence type="ECO:0000256" key="2">
    <source>
        <dbReference type="ARBA" id="ARBA00022908"/>
    </source>
</evidence>
<dbReference type="EMBL" id="QNRY01000007">
    <property type="protein sequence ID" value="RBP64598.1"/>
    <property type="molecule type" value="Genomic_DNA"/>
</dbReference>
<keyword evidence="3" id="KW-0238">DNA-binding</keyword>
<protein>
    <submittedName>
        <fullName evidence="7">Integrase</fullName>
    </submittedName>
</protein>
<dbReference type="InterPro" id="IPR025166">
    <property type="entry name" value="Integrase_DNA_bind_dom"/>
</dbReference>
<evidence type="ECO:0000259" key="6">
    <source>
        <dbReference type="PROSITE" id="PS51898"/>
    </source>
</evidence>
<dbReference type="Gene3D" id="3.30.160.390">
    <property type="entry name" value="Integrase, DNA-binding domain"/>
    <property type="match status" value="1"/>
</dbReference>
<evidence type="ECO:0000256" key="3">
    <source>
        <dbReference type="ARBA" id="ARBA00023125"/>
    </source>
</evidence>
<dbReference type="InterPro" id="IPR011010">
    <property type="entry name" value="DNA_brk_join_enz"/>
</dbReference>
<dbReference type="PANTHER" id="PTHR30629:SF9">
    <property type="entry name" value="PROTEIN INTB-RELATED"/>
    <property type="match status" value="1"/>
</dbReference>
<dbReference type="PANTHER" id="PTHR30629">
    <property type="entry name" value="PROPHAGE INTEGRASE"/>
    <property type="match status" value="1"/>
</dbReference>
<dbReference type="PROSITE" id="PS51898">
    <property type="entry name" value="TYR_RECOMBINASE"/>
    <property type="match status" value="1"/>
</dbReference>
<proteinExistence type="inferred from homology"/>
<keyword evidence="4" id="KW-0233">DNA recombination</keyword>
<dbReference type="RefSeq" id="WP_113865591.1">
    <property type="nucleotide sequence ID" value="NZ_AGJP01000001.1"/>
</dbReference>
<dbReference type="InterPro" id="IPR002104">
    <property type="entry name" value="Integrase_catalytic"/>
</dbReference>
<evidence type="ECO:0000256" key="4">
    <source>
        <dbReference type="ARBA" id="ARBA00023172"/>
    </source>
</evidence>
<dbReference type="InterPro" id="IPR053876">
    <property type="entry name" value="Phage_int_M"/>
</dbReference>
<reference evidence="7 8" key="1">
    <citation type="submission" date="2018-06" db="EMBL/GenBank/DDBJ databases">
        <title>Genomic Encyclopedia of Type Strains, Phase IV (KMG-IV): sequencing the most valuable type-strain genomes for metagenomic binning, comparative biology and taxonomic classification.</title>
        <authorList>
            <person name="Goeker M."/>
        </authorList>
    </citation>
    <scope>NUCLEOTIDE SEQUENCE [LARGE SCALE GENOMIC DNA]</scope>
    <source>
        <strain evidence="7 8">DSM 30166</strain>
    </source>
</reference>
<dbReference type="GO" id="GO:0015074">
    <property type="term" value="P:DNA integration"/>
    <property type="evidence" value="ECO:0007669"/>
    <property type="project" value="UniProtKB-KW"/>
</dbReference>
<dbReference type="GO" id="GO:0006310">
    <property type="term" value="P:DNA recombination"/>
    <property type="evidence" value="ECO:0007669"/>
    <property type="project" value="UniProtKB-KW"/>
</dbReference>
<evidence type="ECO:0000313" key="7">
    <source>
        <dbReference type="EMBL" id="RBP64598.1"/>
    </source>
</evidence>
<dbReference type="Proteomes" id="UP000253046">
    <property type="component" value="Unassembled WGS sequence"/>
</dbReference>
<dbReference type="SUPFAM" id="SSF56349">
    <property type="entry name" value="DNA breaking-rejoining enzymes"/>
    <property type="match status" value="1"/>
</dbReference>
<keyword evidence="2" id="KW-0229">DNA integration</keyword>
<dbReference type="AlphaFoldDB" id="A0A366I7M0"/>
<dbReference type="CDD" id="cd00801">
    <property type="entry name" value="INT_P4_C"/>
    <property type="match status" value="1"/>
</dbReference>
<feature type="region of interest" description="Disordered" evidence="5">
    <location>
        <begin position="75"/>
        <end position="94"/>
    </location>
</feature>
<accession>A0A366I7M0</accession>
<organism evidence="7 8">
    <name type="scientific">Brenneria salicis ATCC 15712 = DSM 30166</name>
    <dbReference type="NCBI Taxonomy" id="714314"/>
    <lineage>
        <taxon>Bacteria</taxon>
        <taxon>Pseudomonadati</taxon>
        <taxon>Pseudomonadota</taxon>
        <taxon>Gammaproteobacteria</taxon>
        <taxon>Enterobacterales</taxon>
        <taxon>Pectobacteriaceae</taxon>
        <taxon>Brenneria</taxon>
    </lineage>
</organism>
<gene>
    <name evidence="7" type="ORF">DES54_10788</name>
</gene>
<comment type="caution">
    <text evidence="7">The sequence shown here is derived from an EMBL/GenBank/DDBJ whole genome shotgun (WGS) entry which is preliminary data.</text>
</comment>
<dbReference type="InterPro" id="IPR050808">
    <property type="entry name" value="Phage_Integrase"/>
</dbReference>
<dbReference type="OrthoDB" id="9795573at2"/>
<name>A0A366I7M0_9GAMM</name>
<dbReference type="InterPro" id="IPR038488">
    <property type="entry name" value="Integrase_DNA-bd_sf"/>
</dbReference>
<dbReference type="Pfam" id="PF00589">
    <property type="entry name" value="Phage_integrase"/>
    <property type="match status" value="1"/>
</dbReference>
<dbReference type="Pfam" id="PF22022">
    <property type="entry name" value="Phage_int_M"/>
    <property type="match status" value="1"/>
</dbReference>
<evidence type="ECO:0000256" key="5">
    <source>
        <dbReference type="SAM" id="MobiDB-lite"/>
    </source>
</evidence>
<evidence type="ECO:0000256" key="1">
    <source>
        <dbReference type="ARBA" id="ARBA00008857"/>
    </source>
</evidence>
<dbReference type="InterPro" id="IPR013762">
    <property type="entry name" value="Integrase-like_cat_sf"/>
</dbReference>
<dbReference type="GO" id="GO:0003677">
    <property type="term" value="F:DNA binding"/>
    <property type="evidence" value="ECO:0007669"/>
    <property type="project" value="UniProtKB-KW"/>
</dbReference>
<dbReference type="InterPro" id="IPR010998">
    <property type="entry name" value="Integrase_recombinase_N"/>
</dbReference>
<dbReference type="Gene3D" id="1.10.443.10">
    <property type="entry name" value="Intergrase catalytic core"/>
    <property type="match status" value="1"/>
</dbReference>
<evidence type="ECO:0000313" key="8">
    <source>
        <dbReference type="Proteomes" id="UP000253046"/>
    </source>
</evidence>